<evidence type="ECO:0000256" key="7">
    <source>
        <dbReference type="ARBA" id="ARBA00023136"/>
    </source>
</evidence>
<feature type="transmembrane region" description="Helical" evidence="8">
    <location>
        <begin position="353"/>
        <end position="373"/>
    </location>
</feature>
<feature type="transmembrane region" description="Helical" evidence="8">
    <location>
        <begin position="192"/>
        <end position="212"/>
    </location>
</feature>
<dbReference type="AlphaFoldDB" id="A0A1B4V2U0"/>
<organism evidence="10 11">
    <name type="scientific">Sulfurifustis variabilis</name>
    <dbReference type="NCBI Taxonomy" id="1675686"/>
    <lineage>
        <taxon>Bacteria</taxon>
        <taxon>Pseudomonadati</taxon>
        <taxon>Pseudomonadota</taxon>
        <taxon>Gammaproteobacteria</taxon>
        <taxon>Acidiferrobacterales</taxon>
        <taxon>Acidiferrobacteraceae</taxon>
        <taxon>Sulfurifustis</taxon>
    </lineage>
</organism>
<keyword evidence="3" id="KW-1003">Cell membrane</keyword>
<dbReference type="SUPFAM" id="SSF103473">
    <property type="entry name" value="MFS general substrate transporter"/>
    <property type="match status" value="1"/>
</dbReference>
<dbReference type="KEGG" id="sva:SVA_1285"/>
<dbReference type="InterPro" id="IPR036259">
    <property type="entry name" value="MFS_trans_sf"/>
</dbReference>
<dbReference type="RefSeq" id="WP_096460372.1">
    <property type="nucleotide sequence ID" value="NZ_AP014936.1"/>
</dbReference>
<dbReference type="PANTHER" id="PTHR23522:SF10">
    <property type="entry name" value="3-PHENYLPROPIONIC ACID TRANSPORTER-RELATED"/>
    <property type="match status" value="1"/>
</dbReference>
<feature type="transmembrane region" description="Helical" evidence="8">
    <location>
        <begin position="69"/>
        <end position="86"/>
    </location>
</feature>
<evidence type="ECO:0000259" key="9">
    <source>
        <dbReference type="Pfam" id="PF12832"/>
    </source>
</evidence>
<dbReference type="PANTHER" id="PTHR23522">
    <property type="entry name" value="BLL5896 PROTEIN"/>
    <property type="match status" value="1"/>
</dbReference>
<dbReference type="PIRSF" id="PIRSF004925">
    <property type="entry name" value="HcaT"/>
    <property type="match status" value="1"/>
</dbReference>
<accession>A0A1B4V2U0</accession>
<evidence type="ECO:0000256" key="3">
    <source>
        <dbReference type="ARBA" id="ARBA00022475"/>
    </source>
</evidence>
<evidence type="ECO:0000256" key="1">
    <source>
        <dbReference type="ARBA" id="ARBA00004429"/>
    </source>
</evidence>
<evidence type="ECO:0000256" key="6">
    <source>
        <dbReference type="ARBA" id="ARBA00022989"/>
    </source>
</evidence>
<evidence type="ECO:0000313" key="10">
    <source>
        <dbReference type="EMBL" id="BAU47860.1"/>
    </source>
</evidence>
<feature type="domain" description="Major facilitator superfamily associated" evidence="9">
    <location>
        <begin position="3"/>
        <end position="356"/>
    </location>
</feature>
<dbReference type="NCBIfam" id="NF037955">
    <property type="entry name" value="mfs"/>
    <property type="match status" value="1"/>
</dbReference>
<keyword evidence="7 8" id="KW-0472">Membrane</keyword>
<name>A0A1B4V2U0_9GAMM</name>
<evidence type="ECO:0000256" key="4">
    <source>
        <dbReference type="ARBA" id="ARBA00022519"/>
    </source>
</evidence>
<dbReference type="GO" id="GO:0030395">
    <property type="term" value="F:lactose binding"/>
    <property type="evidence" value="ECO:0007669"/>
    <property type="project" value="TreeGrafter"/>
</dbReference>
<reference evidence="10 11" key="1">
    <citation type="submission" date="2015-08" db="EMBL/GenBank/DDBJ databases">
        <title>Complete genome sequence of Sulfurifustis variabilis.</title>
        <authorList>
            <person name="Miura A."/>
            <person name="Kojima H."/>
            <person name="Fukui M."/>
        </authorList>
    </citation>
    <scope>NUCLEOTIDE SEQUENCE [LARGE SCALE GENOMIC DNA]</scope>
    <source>
        <strain evidence="11">skN76</strain>
    </source>
</reference>
<dbReference type="EMBL" id="AP014936">
    <property type="protein sequence ID" value="BAU47860.1"/>
    <property type="molecule type" value="Genomic_DNA"/>
</dbReference>
<dbReference type="Gene3D" id="1.20.1250.20">
    <property type="entry name" value="MFS general substrate transporter like domains"/>
    <property type="match status" value="2"/>
</dbReference>
<dbReference type="GO" id="GO:0005886">
    <property type="term" value="C:plasma membrane"/>
    <property type="evidence" value="ECO:0007669"/>
    <property type="project" value="UniProtKB-SubCell"/>
</dbReference>
<gene>
    <name evidence="10" type="ORF">SVA_1285</name>
</gene>
<feature type="transmembrane region" description="Helical" evidence="8">
    <location>
        <begin position="263"/>
        <end position="281"/>
    </location>
</feature>
<keyword evidence="6 8" id="KW-1133">Transmembrane helix</keyword>
<evidence type="ECO:0000313" key="11">
    <source>
        <dbReference type="Proteomes" id="UP000218899"/>
    </source>
</evidence>
<keyword evidence="2" id="KW-0813">Transport</keyword>
<feature type="transmembrane region" description="Helical" evidence="8">
    <location>
        <begin position="154"/>
        <end position="172"/>
    </location>
</feature>
<evidence type="ECO:0000256" key="8">
    <source>
        <dbReference type="SAM" id="Phobius"/>
    </source>
</evidence>
<dbReference type="InterPro" id="IPR024989">
    <property type="entry name" value="MFS_assoc_dom"/>
</dbReference>
<feature type="transmembrane region" description="Helical" evidence="8">
    <location>
        <begin position="323"/>
        <end position="341"/>
    </location>
</feature>
<dbReference type="GO" id="GO:0015528">
    <property type="term" value="F:lactose:proton symporter activity"/>
    <property type="evidence" value="ECO:0007669"/>
    <property type="project" value="TreeGrafter"/>
</dbReference>
<comment type="subcellular location">
    <subcellularLocation>
        <location evidence="1">Cell inner membrane</location>
        <topology evidence="1">Multi-pass membrane protein</topology>
    </subcellularLocation>
</comment>
<keyword evidence="4" id="KW-0997">Cell inner membrane</keyword>
<keyword evidence="11" id="KW-1185">Reference proteome</keyword>
<dbReference type="Proteomes" id="UP000218899">
    <property type="component" value="Chromosome"/>
</dbReference>
<dbReference type="Pfam" id="PF12832">
    <property type="entry name" value="MFS_1_like"/>
    <property type="match status" value="1"/>
</dbReference>
<dbReference type="CDD" id="cd17335">
    <property type="entry name" value="MFS_MFSD6"/>
    <property type="match status" value="1"/>
</dbReference>
<dbReference type="InterPro" id="IPR026032">
    <property type="entry name" value="HcaT-like"/>
</dbReference>
<proteinExistence type="predicted"/>
<protein>
    <submittedName>
        <fullName evidence="10">MFS transporter</fullName>
    </submittedName>
</protein>
<sequence>MPYWRLSGFYFFYFATLGTLVPYWGLYLQSIGFTPVAIGQLMALLALTRIVAPNIWGWVADHRERRMQVVRLASFLTVVAFSGAFLGAGFWWIALVMLAFSFFWNASLPLLEVTTMNHVGREPGAYGRVRLWGSIGFIVAVLVLGLVVDAHGPWWVLPALVTLMLGIWTFSLSLPESRARHDVAAPGPLRKALLRTDVAAFLLACLLMAMSHGPYYTFYSIYLEGHGYSKTLIGQLWAFGVVCEILVFLAMQHVMRRVALREVLLVSFVLAAIRWLLIGFYPDRLAVLVLAQALHAATFGSFHAAAIQMVHRFFTGRHQNRGQAIYGSASFGIGGALGSFYSGYAWSTLGPSATYLIAAAIAAAAFGVAYAGLRPRT</sequence>
<dbReference type="OrthoDB" id="9150135at2"/>
<keyword evidence="5 8" id="KW-0812">Transmembrane</keyword>
<feature type="transmembrane region" description="Helical" evidence="8">
    <location>
        <begin position="37"/>
        <end position="57"/>
    </location>
</feature>
<feature type="transmembrane region" description="Helical" evidence="8">
    <location>
        <begin position="131"/>
        <end position="148"/>
    </location>
</feature>
<feature type="transmembrane region" description="Helical" evidence="8">
    <location>
        <begin position="92"/>
        <end position="111"/>
    </location>
</feature>
<feature type="transmembrane region" description="Helical" evidence="8">
    <location>
        <begin position="232"/>
        <end position="251"/>
    </location>
</feature>
<feature type="transmembrane region" description="Helical" evidence="8">
    <location>
        <begin position="7"/>
        <end position="25"/>
    </location>
</feature>
<evidence type="ECO:0000256" key="2">
    <source>
        <dbReference type="ARBA" id="ARBA00022448"/>
    </source>
</evidence>
<feature type="transmembrane region" description="Helical" evidence="8">
    <location>
        <begin position="287"/>
        <end position="311"/>
    </location>
</feature>
<evidence type="ECO:0000256" key="5">
    <source>
        <dbReference type="ARBA" id="ARBA00022692"/>
    </source>
</evidence>